<dbReference type="Gene3D" id="1.10.246.150">
    <property type="match status" value="1"/>
</dbReference>
<organism evidence="1 2">
    <name type="scientific">Lentibacillus kapialis</name>
    <dbReference type="NCBI Taxonomy" id="340214"/>
    <lineage>
        <taxon>Bacteria</taxon>
        <taxon>Bacillati</taxon>
        <taxon>Bacillota</taxon>
        <taxon>Bacilli</taxon>
        <taxon>Bacillales</taxon>
        <taxon>Bacillaceae</taxon>
        <taxon>Lentibacillus</taxon>
    </lineage>
</organism>
<reference evidence="1" key="1">
    <citation type="journal article" date="2014" name="Int. J. Syst. Evol. Microbiol.">
        <title>Complete genome sequence of Corynebacterium casei LMG S-19264T (=DSM 44701T), isolated from a smear-ripened cheese.</title>
        <authorList>
            <consortium name="US DOE Joint Genome Institute (JGI-PGF)"/>
            <person name="Walter F."/>
            <person name="Albersmeier A."/>
            <person name="Kalinowski J."/>
            <person name="Ruckert C."/>
        </authorList>
    </citation>
    <scope>NUCLEOTIDE SEQUENCE</scope>
    <source>
        <strain evidence="1">JCM 12580</strain>
    </source>
</reference>
<dbReference type="AlphaFoldDB" id="A0A917UUD8"/>
<keyword evidence="2" id="KW-1185">Reference proteome</keyword>
<name>A0A917UUD8_9BACI</name>
<evidence type="ECO:0008006" key="3">
    <source>
        <dbReference type="Google" id="ProtNLM"/>
    </source>
</evidence>
<dbReference type="InterPro" id="IPR021146">
    <property type="entry name" value="Phage_gp6-like_head-tail"/>
</dbReference>
<dbReference type="Proteomes" id="UP000658382">
    <property type="component" value="Unassembled WGS sequence"/>
</dbReference>
<dbReference type="Pfam" id="PF05135">
    <property type="entry name" value="Phage_connect_1"/>
    <property type="match status" value="1"/>
</dbReference>
<sequence>MATLENVKTVLGIDDQLQDDVINLLIQNVESRLKVWLKQHADMTEIPDELQFIVEEMTVARFQRLGSEGMSSESVEGHSVSFTEDDFAPYLSILETYIPKNDGAGKVMFF</sequence>
<proteinExistence type="predicted"/>
<evidence type="ECO:0000313" key="1">
    <source>
        <dbReference type="EMBL" id="GGJ85991.1"/>
    </source>
</evidence>
<gene>
    <name evidence="1" type="ORF">GCM10007063_05590</name>
</gene>
<dbReference type="InterPro" id="IPR053746">
    <property type="entry name" value="Viral_HT_Connector_Assembly"/>
</dbReference>
<comment type="caution">
    <text evidence="1">The sequence shown here is derived from an EMBL/GenBank/DDBJ whole genome shotgun (WGS) entry which is preliminary data.</text>
</comment>
<accession>A0A917UUD8</accession>
<dbReference type="RefSeq" id="WP_188631547.1">
    <property type="nucleotide sequence ID" value="NZ_BMNQ01000004.1"/>
</dbReference>
<protein>
    <recommendedName>
        <fullName evidence="3">Phage head-tail adapter protein</fullName>
    </recommendedName>
</protein>
<reference evidence="1" key="2">
    <citation type="submission" date="2020-09" db="EMBL/GenBank/DDBJ databases">
        <authorList>
            <person name="Sun Q."/>
            <person name="Ohkuma M."/>
        </authorList>
    </citation>
    <scope>NUCLEOTIDE SEQUENCE</scope>
    <source>
        <strain evidence="1">JCM 12580</strain>
    </source>
</reference>
<evidence type="ECO:0000313" key="2">
    <source>
        <dbReference type="Proteomes" id="UP000658382"/>
    </source>
</evidence>
<dbReference type="EMBL" id="BMNQ01000004">
    <property type="protein sequence ID" value="GGJ85991.1"/>
    <property type="molecule type" value="Genomic_DNA"/>
</dbReference>